<keyword evidence="4" id="KW-0472">Membrane</keyword>
<dbReference type="NCBIfam" id="TIGR03062">
    <property type="entry name" value="pip_yhgE_Cterm"/>
    <property type="match status" value="1"/>
</dbReference>
<dbReference type="InterPro" id="IPR013525">
    <property type="entry name" value="ABC2_TM"/>
</dbReference>
<evidence type="ECO:0000313" key="6">
    <source>
        <dbReference type="EMBL" id="EEG49399.1"/>
    </source>
</evidence>
<dbReference type="HOGENOM" id="CLU_004534_2_0_9"/>
<dbReference type="eggNOG" id="COG1511">
    <property type="taxonomic scope" value="Bacteria"/>
</dbReference>
<feature type="domain" description="ABC-2 type transporter transmembrane" evidence="5">
    <location>
        <begin position="22"/>
        <end position="176"/>
    </location>
</feature>
<evidence type="ECO:0000256" key="3">
    <source>
        <dbReference type="ARBA" id="ARBA00022989"/>
    </source>
</evidence>
<dbReference type="EMBL" id="ACBZ01000083">
    <property type="protein sequence ID" value="EEG49399.1"/>
    <property type="molecule type" value="Genomic_DNA"/>
</dbReference>
<evidence type="ECO:0000259" key="5">
    <source>
        <dbReference type="Pfam" id="PF12698"/>
    </source>
</evidence>
<keyword evidence="7" id="KW-1185">Reference proteome</keyword>
<evidence type="ECO:0000256" key="1">
    <source>
        <dbReference type="ARBA" id="ARBA00004141"/>
    </source>
</evidence>
<sequence length="728" mass="79898">MRTIFKIFIRDLKRIRKNVIAIIVMVGIIIVPACYAWFNIAANWDPYGNTEGLTVAVANADAGYDSNIVQLNLNLGEQIVHSLKENDQIGWKFTSVKNAKNGVKSGKYYAAIVIPEDFSQKLLSVFTKDANNAKLEYYINEKENAIAPKITDKGADAVQQQINETFTQTVAKAASGALEILTENLDGETSKEFLSKLTDSLDTAAGDLETLQSTVTAFSHMAGTLDSLLVSAQTTLPTIGQVSEEGKAALENASFLDSAQASMELVSDTLSSVAEQSGHFSDSVLTAVNTALDTIDSDSSLAAEHFSDISEDIQADTEKLAEYQTALRQLKVELEALPLPPDTSLIDSMIAKLQQAIDRENSLSQRLTDLSTSVLDGAEISSQTRKDLQALIQNTNSDLSDVKEDYHNTIQPQLDELSTSIQTASDNLSSILNRTGENFTQLSDLLVNADSSLSDAQAALEQTGSLLSHTQEQIENTLTKLQRAQNENPDSTVSELLKTSPSTMGTFLASPVQLDTHRLYPIENYGSAMACFYSSLAFWVGGVVMVALLKVEVDEDETLKNLKPFQKYLGRYLIFLLAGLLQATIICMGDLWFLEIQCLHPFYFLLAGWISSFVYVNIIYTLTVSFGDIGKAICVILLVIQIAASGGLFPIEVEPAFFQNVYPALPFTYSVNALRECVAGIYQNSYWLDLGKLMIYYLLALALGLIFRRPLIKAMAKFNQKLESTQVM</sequence>
<feature type="domain" description="ABC-2 type transporter transmembrane" evidence="5">
    <location>
        <begin position="403"/>
        <end position="705"/>
    </location>
</feature>
<dbReference type="InterPro" id="IPR017501">
    <property type="entry name" value="Phage_infect_YhgE_C"/>
</dbReference>
<evidence type="ECO:0000256" key="4">
    <source>
        <dbReference type="ARBA" id="ARBA00023136"/>
    </source>
</evidence>
<proteinExistence type="predicted"/>
<dbReference type="Pfam" id="PF12698">
    <property type="entry name" value="ABC2_membrane_3"/>
    <property type="match status" value="2"/>
</dbReference>
<dbReference type="GO" id="GO:0016020">
    <property type="term" value="C:membrane"/>
    <property type="evidence" value="ECO:0007669"/>
    <property type="project" value="UniProtKB-SubCell"/>
</dbReference>
<dbReference type="GO" id="GO:0140359">
    <property type="term" value="F:ABC-type transporter activity"/>
    <property type="evidence" value="ECO:0007669"/>
    <property type="project" value="InterPro"/>
</dbReference>
<dbReference type="PATRIC" id="fig|476272.21.peg.2066"/>
<evidence type="ECO:0000256" key="2">
    <source>
        <dbReference type="ARBA" id="ARBA00022692"/>
    </source>
</evidence>
<dbReference type="GeneID" id="86822192"/>
<reference evidence="6 7" key="2">
    <citation type="submission" date="2009-02" db="EMBL/GenBank/DDBJ databases">
        <title>Draft genome sequence of Blautia hydrogenotrophica DSM 10507 (Ruminococcus hydrogenotrophicus DSM 10507).</title>
        <authorList>
            <person name="Sudarsanam P."/>
            <person name="Ley R."/>
            <person name="Guruge J."/>
            <person name="Turnbaugh P.J."/>
            <person name="Mahowald M."/>
            <person name="Liep D."/>
            <person name="Gordon J."/>
        </authorList>
    </citation>
    <scope>NUCLEOTIDE SEQUENCE [LARGE SCALE GENOMIC DNA]</scope>
    <source>
        <strain evidence="7">DSM 10507 / JCM 14656 / S5a33</strain>
    </source>
</reference>
<dbReference type="PANTHER" id="PTHR43077:SF10">
    <property type="entry name" value="TRANSPORT PERMEASE PROTEIN"/>
    <property type="match status" value="1"/>
</dbReference>
<comment type="subcellular location">
    <subcellularLocation>
        <location evidence="1">Membrane</location>
        <topology evidence="1">Multi-pass membrane protein</topology>
    </subcellularLocation>
</comment>
<dbReference type="NCBIfam" id="TIGR03061">
    <property type="entry name" value="pip_yhgE_Nterm"/>
    <property type="match status" value="1"/>
</dbReference>
<comment type="caution">
    <text evidence="6">The sequence shown here is derived from an EMBL/GenBank/DDBJ whole genome shotgun (WGS) entry which is preliminary data.</text>
</comment>
<dbReference type="Proteomes" id="UP000003100">
    <property type="component" value="Unassembled WGS sequence"/>
</dbReference>
<keyword evidence="2" id="KW-0812">Transmembrane</keyword>
<reference evidence="6 7" key="1">
    <citation type="submission" date="2009-01" db="EMBL/GenBank/DDBJ databases">
        <authorList>
            <person name="Fulton L."/>
            <person name="Clifton S."/>
            <person name="Fulton B."/>
            <person name="Xu J."/>
            <person name="Minx P."/>
            <person name="Pepin K.H."/>
            <person name="Johnson M."/>
            <person name="Bhonagiri V."/>
            <person name="Nash W.E."/>
            <person name="Mardis E.R."/>
            <person name="Wilson R.K."/>
        </authorList>
    </citation>
    <scope>NUCLEOTIDE SEQUENCE [LARGE SCALE GENOMIC DNA]</scope>
    <source>
        <strain evidence="7">DSM 10507 / JCM 14656 / S5a33</strain>
    </source>
</reference>
<evidence type="ECO:0000313" key="7">
    <source>
        <dbReference type="Proteomes" id="UP000003100"/>
    </source>
</evidence>
<dbReference type="Gene3D" id="3.40.1710.10">
    <property type="entry name" value="abc type-2 transporter like domain"/>
    <property type="match status" value="1"/>
</dbReference>
<dbReference type="RefSeq" id="WP_005948484.1">
    <property type="nucleotide sequence ID" value="NZ_CP136423.1"/>
</dbReference>
<dbReference type="PANTHER" id="PTHR43077">
    <property type="entry name" value="TRANSPORT PERMEASE YVFS-RELATED"/>
    <property type="match status" value="1"/>
</dbReference>
<dbReference type="InterPro" id="IPR051328">
    <property type="entry name" value="T7SS_ABC-Transporter"/>
</dbReference>
<keyword evidence="3" id="KW-1133">Transmembrane helix</keyword>
<protein>
    <recommendedName>
        <fullName evidence="5">ABC-2 type transporter transmembrane domain-containing protein</fullName>
    </recommendedName>
</protein>
<dbReference type="InterPro" id="IPR017500">
    <property type="entry name" value="Phage_infect_YhgE_N"/>
</dbReference>
<name>C0CLH5_BLAHS</name>
<accession>C0CLH5</accession>
<dbReference type="AlphaFoldDB" id="C0CLH5"/>
<organism evidence="6 7">
    <name type="scientific">Blautia hydrogenotrophica (strain DSM 10507 / JCM 14656 / S5a33)</name>
    <name type="common">Ruminococcus hydrogenotrophicus</name>
    <dbReference type="NCBI Taxonomy" id="476272"/>
    <lineage>
        <taxon>Bacteria</taxon>
        <taxon>Bacillati</taxon>
        <taxon>Bacillota</taxon>
        <taxon>Clostridia</taxon>
        <taxon>Lachnospirales</taxon>
        <taxon>Lachnospiraceae</taxon>
        <taxon>Blautia</taxon>
    </lineage>
</organism>
<gene>
    <name evidence="6" type="ORF">RUMHYD_01697</name>
</gene>